<feature type="compositionally biased region" description="Basic and acidic residues" evidence="7">
    <location>
        <begin position="229"/>
        <end position="239"/>
    </location>
</feature>
<evidence type="ECO:0000256" key="1">
    <source>
        <dbReference type="ARBA" id="ARBA00023018"/>
    </source>
</evidence>
<feature type="compositionally biased region" description="Pro residues" evidence="7">
    <location>
        <begin position="144"/>
        <end position="153"/>
    </location>
</feature>
<dbReference type="PANTHER" id="PTHR15917">
    <property type="match status" value="1"/>
</dbReference>
<evidence type="ECO:0000313" key="8">
    <source>
        <dbReference type="EMBL" id="TRZ09312.1"/>
    </source>
</evidence>
<dbReference type="GO" id="GO:0060080">
    <property type="term" value="P:inhibitory postsynaptic potential"/>
    <property type="evidence" value="ECO:0007669"/>
    <property type="project" value="TreeGrafter"/>
</dbReference>
<dbReference type="Proteomes" id="UP000796761">
    <property type="component" value="Unassembled WGS sequence"/>
</dbReference>
<evidence type="ECO:0000256" key="7">
    <source>
        <dbReference type="SAM" id="MobiDB-lite"/>
    </source>
</evidence>
<feature type="region of interest" description="Disordered" evidence="7">
    <location>
        <begin position="88"/>
        <end position="113"/>
    </location>
</feature>
<feature type="compositionally biased region" description="Basic and acidic residues" evidence="7">
    <location>
        <begin position="429"/>
        <end position="439"/>
    </location>
</feature>
<protein>
    <recommendedName>
        <fullName evidence="5">Inhibitory synaptic factor 1</fullName>
    </recommendedName>
</protein>
<dbReference type="OrthoDB" id="9946710at2759"/>
<dbReference type="EMBL" id="SWJQ01001104">
    <property type="protein sequence ID" value="TRZ09312.1"/>
    <property type="molecule type" value="Genomic_DNA"/>
</dbReference>
<feature type="compositionally biased region" description="Pro residues" evidence="7">
    <location>
        <begin position="344"/>
        <end position="353"/>
    </location>
</feature>
<feature type="compositionally biased region" description="Basic and acidic residues" evidence="7">
    <location>
        <begin position="1"/>
        <end position="16"/>
    </location>
</feature>
<name>A0A8K1G0A4_9PASS</name>
<keyword evidence="9" id="KW-1185">Reference proteome</keyword>
<feature type="compositionally biased region" description="Polar residues" evidence="7">
    <location>
        <begin position="453"/>
        <end position="468"/>
    </location>
</feature>
<evidence type="ECO:0000313" key="9">
    <source>
        <dbReference type="Proteomes" id="UP000796761"/>
    </source>
</evidence>
<feature type="compositionally biased region" description="Acidic residues" evidence="7">
    <location>
        <begin position="214"/>
        <end position="228"/>
    </location>
</feature>
<dbReference type="AlphaFoldDB" id="A0A8K1G0A4"/>
<feature type="region of interest" description="Disordered" evidence="7">
    <location>
        <begin position="1"/>
        <end position="47"/>
    </location>
</feature>
<feature type="region of interest" description="Disordered" evidence="7">
    <location>
        <begin position="414"/>
        <end position="482"/>
    </location>
</feature>
<sequence length="482" mass="51221">MDSPSRRQAERERERPGSGTGSTGTTGSSTGSARSEGEGERERIRGRMRMVIGQLEGILRELKEVAKELREVVSQIDRLTSDFALDLEPDAWTPATASSTSSSDRGGASLELGPLDFASSDILSDSWEFCSFLDASTPSDPGDCPEPPRPPPARLMNGGVPLANGPRGGGGTPDSSSEECFGSAAVPKIPAPRPAGTRERVRFSDKVLYHALCCDDDGDADDGTEIPDDPARKGPREQLPRNPGTIPIRRATRNSSTQTVADKSTQTLLPYVVSQIDRLTSDFALDLEPDAWTPATASSTSSSDRGGASLELGPLDFASSDILSDSWEFCSFLDASTPSDPGDCPEPPRPPPARLMNGGVPLANGPRGGGGTPDSSSEECFGSAAVPKIPAPRPAGTRERVRFSDKVLYHALCCDDDGDADDGTEIPDDPARKGPREQLPRNPGTIPIRRATRNSSTQTVADKSTQTLLPYVPARQRIPNKN</sequence>
<reference evidence="8" key="1">
    <citation type="submission" date="2019-04" db="EMBL/GenBank/DDBJ databases">
        <title>Genome assembly of Zosterops borbonicus 15179.</title>
        <authorList>
            <person name="Leroy T."/>
            <person name="Anselmetti Y."/>
            <person name="Tilak M.-K."/>
            <person name="Nabholz B."/>
        </authorList>
    </citation>
    <scope>NUCLEOTIDE SEQUENCE</scope>
    <source>
        <strain evidence="8">HGM_15179</strain>
        <tissue evidence="8">Muscle</tissue>
    </source>
</reference>
<comment type="subcellular location">
    <subcellularLocation>
        <location evidence="3">Postsynaptic density</location>
    </subcellularLocation>
</comment>
<accession>A0A8K1G0A4</accession>
<organism evidence="8 9">
    <name type="scientific">Zosterops borbonicus</name>
    <dbReference type="NCBI Taxonomy" id="364589"/>
    <lineage>
        <taxon>Eukaryota</taxon>
        <taxon>Metazoa</taxon>
        <taxon>Chordata</taxon>
        <taxon>Craniata</taxon>
        <taxon>Vertebrata</taxon>
        <taxon>Euteleostomi</taxon>
        <taxon>Archelosauria</taxon>
        <taxon>Archosauria</taxon>
        <taxon>Dinosauria</taxon>
        <taxon>Saurischia</taxon>
        <taxon>Theropoda</taxon>
        <taxon>Coelurosauria</taxon>
        <taxon>Aves</taxon>
        <taxon>Neognathae</taxon>
        <taxon>Neoaves</taxon>
        <taxon>Telluraves</taxon>
        <taxon>Australaves</taxon>
        <taxon>Passeriformes</taxon>
        <taxon>Sylvioidea</taxon>
        <taxon>Zosteropidae</taxon>
        <taxon>Zosterops</taxon>
    </lineage>
</organism>
<feature type="region of interest" description="Disordered" evidence="7">
    <location>
        <begin position="337"/>
        <end position="400"/>
    </location>
</feature>
<feature type="coiled-coil region" evidence="6">
    <location>
        <begin position="52"/>
        <end position="82"/>
    </location>
</feature>
<dbReference type="PANTHER" id="PTHR15917:SF3">
    <property type="entry name" value="INHIBITORY SYNAPTIC FACTOR 1"/>
    <property type="match status" value="1"/>
</dbReference>
<feature type="compositionally biased region" description="Basic and acidic residues" evidence="7">
    <location>
        <begin position="35"/>
        <end position="45"/>
    </location>
</feature>
<proteinExistence type="inferred from homology"/>
<feature type="region of interest" description="Disordered" evidence="7">
    <location>
        <begin position="134"/>
        <end position="198"/>
    </location>
</feature>
<evidence type="ECO:0000256" key="2">
    <source>
        <dbReference type="ARBA" id="ARBA00023054"/>
    </source>
</evidence>
<gene>
    <name evidence="8" type="ORF">HGM15179_017792</name>
</gene>
<keyword evidence="2 6" id="KW-0175">Coiled coil</keyword>
<feature type="region of interest" description="Disordered" evidence="7">
    <location>
        <begin position="214"/>
        <end position="262"/>
    </location>
</feature>
<feature type="compositionally biased region" description="Low complexity" evidence="7">
    <location>
        <begin position="25"/>
        <end position="34"/>
    </location>
</feature>
<evidence type="ECO:0000256" key="4">
    <source>
        <dbReference type="ARBA" id="ARBA00038239"/>
    </source>
</evidence>
<comment type="similarity">
    <text evidence="4">Belongs to the INSYN1 family.</text>
</comment>
<evidence type="ECO:0000256" key="5">
    <source>
        <dbReference type="ARBA" id="ARBA00039636"/>
    </source>
</evidence>
<dbReference type="Pfam" id="PF15252">
    <property type="entry name" value="DUF4589"/>
    <property type="match status" value="2"/>
</dbReference>
<keyword evidence="1" id="KW-0770">Synapse</keyword>
<feature type="compositionally biased region" description="Acidic residues" evidence="7">
    <location>
        <begin position="414"/>
        <end position="428"/>
    </location>
</feature>
<dbReference type="InterPro" id="IPR027997">
    <property type="entry name" value="Largen/INSYN1"/>
</dbReference>
<feature type="compositionally biased region" description="Polar residues" evidence="7">
    <location>
        <begin position="253"/>
        <end position="262"/>
    </location>
</feature>
<evidence type="ECO:0000256" key="6">
    <source>
        <dbReference type="SAM" id="Coils"/>
    </source>
</evidence>
<dbReference type="GO" id="GO:0014069">
    <property type="term" value="C:postsynaptic density"/>
    <property type="evidence" value="ECO:0007669"/>
    <property type="project" value="UniProtKB-SubCell"/>
</dbReference>
<evidence type="ECO:0000256" key="3">
    <source>
        <dbReference type="ARBA" id="ARBA00034105"/>
    </source>
</evidence>
<comment type="caution">
    <text evidence="8">The sequence shown here is derived from an EMBL/GenBank/DDBJ whole genome shotgun (WGS) entry which is preliminary data.</text>
</comment>